<feature type="compositionally biased region" description="Acidic residues" evidence="7">
    <location>
        <begin position="97"/>
        <end position="110"/>
    </location>
</feature>
<dbReference type="Proteomes" id="UP000036987">
    <property type="component" value="Unassembled WGS sequence"/>
</dbReference>
<dbReference type="Gene3D" id="3.40.50.10810">
    <property type="entry name" value="Tandem AAA-ATPase domain"/>
    <property type="match status" value="1"/>
</dbReference>
<dbReference type="InterPro" id="IPR001650">
    <property type="entry name" value="Helicase_C-like"/>
</dbReference>
<evidence type="ECO:0000259" key="9">
    <source>
        <dbReference type="PROSITE" id="PS51194"/>
    </source>
</evidence>
<gene>
    <name evidence="10" type="ORF">ZOSMA_89G01000</name>
</gene>
<dbReference type="InterPro" id="IPR000330">
    <property type="entry name" value="SNF2_N"/>
</dbReference>
<dbReference type="EMBL" id="LFYR01002109">
    <property type="protein sequence ID" value="KMZ57147.1"/>
    <property type="molecule type" value="Genomic_DNA"/>
</dbReference>
<feature type="region of interest" description="Disordered" evidence="7">
    <location>
        <begin position="319"/>
        <end position="339"/>
    </location>
</feature>
<dbReference type="PANTHER" id="PTHR45821:SF5">
    <property type="entry name" value="SNF2 DOMAIN-CONTAINING PROTEIN CLASSY 4"/>
    <property type="match status" value="1"/>
</dbReference>
<dbReference type="GO" id="GO:0005524">
    <property type="term" value="F:ATP binding"/>
    <property type="evidence" value="ECO:0007669"/>
    <property type="project" value="UniProtKB-KW"/>
</dbReference>
<dbReference type="InterPro" id="IPR038718">
    <property type="entry name" value="SNF2-like_sf"/>
</dbReference>
<dbReference type="GO" id="GO:0004386">
    <property type="term" value="F:helicase activity"/>
    <property type="evidence" value="ECO:0007669"/>
    <property type="project" value="UniProtKB-KW"/>
</dbReference>
<keyword evidence="4 10" id="KW-0347">Helicase</keyword>
<keyword evidence="6" id="KW-0539">Nucleus</keyword>
<evidence type="ECO:0000256" key="4">
    <source>
        <dbReference type="ARBA" id="ARBA00022806"/>
    </source>
</evidence>
<evidence type="ECO:0000256" key="1">
    <source>
        <dbReference type="ARBA" id="ARBA00004123"/>
    </source>
</evidence>
<dbReference type="GO" id="GO:0003677">
    <property type="term" value="F:DNA binding"/>
    <property type="evidence" value="ECO:0007669"/>
    <property type="project" value="UniProtKB-KW"/>
</dbReference>
<feature type="compositionally biased region" description="Acidic residues" evidence="7">
    <location>
        <begin position="74"/>
        <end position="85"/>
    </location>
</feature>
<name>A0A0K9NM55_ZOSMR</name>
<organism evidence="10 11">
    <name type="scientific">Zostera marina</name>
    <name type="common">Eelgrass</name>
    <dbReference type="NCBI Taxonomy" id="29655"/>
    <lineage>
        <taxon>Eukaryota</taxon>
        <taxon>Viridiplantae</taxon>
        <taxon>Streptophyta</taxon>
        <taxon>Embryophyta</taxon>
        <taxon>Tracheophyta</taxon>
        <taxon>Spermatophyta</taxon>
        <taxon>Magnoliopsida</taxon>
        <taxon>Liliopsida</taxon>
        <taxon>Zosteraceae</taxon>
        <taxon>Zostera</taxon>
    </lineage>
</organism>
<dbReference type="SMART" id="SM00487">
    <property type="entry name" value="DEXDc"/>
    <property type="match status" value="1"/>
</dbReference>
<evidence type="ECO:0000256" key="6">
    <source>
        <dbReference type="ARBA" id="ARBA00023242"/>
    </source>
</evidence>
<dbReference type="Pfam" id="PF00176">
    <property type="entry name" value="SNF2-rel_dom"/>
    <property type="match status" value="1"/>
</dbReference>
<evidence type="ECO:0000313" key="10">
    <source>
        <dbReference type="EMBL" id="KMZ57147.1"/>
    </source>
</evidence>
<dbReference type="CDD" id="cd18793">
    <property type="entry name" value="SF2_C_SNF"/>
    <property type="match status" value="1"/>
</dbReference>
<keyword evidence="11" id="KW-1185">Reference proteome</keyword>
<dbReference type="PROSITE" id="PS51192">
    <property type="entry name" value="HELICASE_ATP_BIND_1"/>
    <property type="match status" value="1"/>
</dbReference>
<keyword evidence="10" id="KW-0238">DNA-binding</keyword>
<dbReference type="SUPFAM" id="SSF52540">
    <property type="entry name" value="P-loop containing nucleoside triphosphate hydrolases"/>
    <property type="match status" value="2"/>
</dbReference>
<evidence type="ECO:0000313" key="11">
    <source>
        <dbReference type="Proteomes" id="UP000036987"/>
    </source>
</evidence>
<dbReference type="InterPro" id="IPR027417">
    <property type="entry name" value="P-loop_NTPase"/>
</dbReference>
<dbReference type="InterPro" id="IPR049730">
    <property type="entry name" value="SNF2/RAD54-like_C"/>
</dbReference>
<dbReference type="PANTHER" id="PTHR45821">
    <property type="entry name" value="SNF2 DOMAIN-CONTAINING PROTEIN CLASSY 2-RELATED"/>
    <property type="match status" value="1"/>
</dbReference>
<dbReference type="GO" id="GO:0080188">
    <property type="term" value="P:gene silencing by siRNA-directed DNA methylation"/>
    <property type="evidence" value="ECO:0007669"/>
    <property type="project" value="InterPro"/>
</dbReference>
<feature type="domain" description="Helicase C-terminal" evidence="9">
    <location>
        <begin position="879"/>
        <end position="1032"/>
    </location>
</feature>
<dbReference type="InterPro" id="IPR044567">
    <property type="entry name" value="CLSY/DRD1"/>
</dbReference>
<sequence length="1069" mass="121478">MTISRRTRSQTSSINAGDDVLLVNGVKRKSKLLTYSPSLSPSPSPSLGSVFKRTRIGRQVSSSKRELVTLVSLDSDEKEGETCVDENEKTHLLGLDSESEIAEEEEEEEYEDRRQEEEDSQSDSESESKYKSESADEAAYENDCNKRENDIILAVSDDAIPKSDHRYSKEPVLIISSSSDGEDVLPKYAKYIPVARRTRSKSTQETCDYTKYFANAVDSDGDEEFLPSSSSRRHRLYRKMDTQIGICDGIELISGSEYDSESSYSGDNERDEIINSNMNGNDGDAMHKTWMARSKKSKWSKDNRENDLVQMLLNTMQNDENGLFGDETDLPQSDPEPEHGPVVEEILPLFFSFEDPKPVEKSEYDVMMDELWTEFDGAMNDGIRNHNTDKVQDEDPNVHEMKTRSSISCSEEKHHFILDDEIGIICKFCSFVSLKIKHMLPPLAAKPCRRNDKTISVDKETASILDDFCTKQKSDEHASVLDVPGGTVWDLIPGVKNDLYDHQRKGFEFMWENVGGSTSLDELNKSTRAENTGGCVISHAPGTGKTRLAIVFLHSYMKLHPECRPVILAPRGMLLNWGKEFKKWHVDIPFHILNLNEYNGKECIPEKLMIYGRNQWVTRSVKLYSWHKGGSILGVSYGLFEKLAGQNSNCGKNAQFSKLLLEKPDLFVFDEGHTPRNERSKLWKVLENVKSERRIILSGTPFQNNFTELYNTLRLVRPKFAQDIPSKYLSTPFGTSRGHNFYYGSKGYLPEKNQGRENWVSLTNFNSVTDSKLERLRSVLQRFVHVHKGKVLSQLPGLRKCMVVLKPFPEQSDIIQHIESVIKKTTFELEFLVSVTAIHPSLCVEKLSLLNKESVINMEGLKKNRLDPNFGVKTKFVMEVVRMSIKLNEKVLIFSQNIIPLTLVKDQLLSHLNWEDGKQVLEMTGQFKLHLRQKSIDIFNDPTSDARVLLASTRACCEGISLTGASRIVLLDVVWNPSVEKQAISRAYRIGQSKMVYAYNLVADGTREVEKYQRQNEKHVMSKMVFSEKKNSSPSKSNDSEEDGILKQMFANENLVGMFKEVIPETVGE</sequence>
<dbReference type="GO" id="GO:0005634">
    <property type="term" value="C:nucleus"/>
    <property type="evidence" value="ECO:0007669"/>
    <property type="project" value="UniProtKB-SubCell"/>
</dbReference>
<dbReference type="AlphaFoldDB" id="A0A0K9NM55"/>
<evidence type="ECO:0000256" key="3">
    <source>
        <dbReference type="ARBA" id="ARBA00022801"/>
    </source>
</evidence>
<dbReference type="GO" id="GO:0016787">
    <property type="term" value="F:hydrolase activity"/>
    <property type="evidence" value="ECO:0007669"/>
    <property type="project" value="UniProtKB-KW"/>
</dbReference>
<evidence type="ECO:0000256" key="5">
    <source>
        <dbReference type="ARBA" id="ARBA00022840"/>
    </source>
</evidence>
<dbReference type="OrthoDB" id="2020972at2759"/>
<evidence type="ECO:0000256" key="7">
    <source>
        <dbReference type="SAM" id="MobiDB-lite"/>
    </source>
</evidence>
<evidence type="ECO:0000256" key="2">
    <source>
        <dbReference type="ARBA" id="ARBA00022741"/>
    </source>
</evidence>
<feature type="region of interest" description="Disordered" evidence="7">
    <location>
        <begin position="1024"/>
        <end position="1044"/>
    </location>
</feature>
<keyword evidence="2" id="KW-0547">Nucleotide-binding</keyword>
<dbReference type="STRING" id="29655.A0A0K9NM55"/>
<dbReference type="SMART" id="SM00490">
    <property type="entry name" value="HELICc"/>
    <property type="match status" value="1"/>
</dbReference>
<feature type="region of interest" description="Disordered" evidence="7">
    <location>
        <begin position="74"/>
        <end position="143"/>
    </location>
</feature>
<reference evidence="11" key="1">
    <citation type="journal article" date="2016" name="Nature">
        <title>The genome of the seagrass Zostera marina reveals angiosperm adaptation to the sea.</title>
        <authorList>
            <person name="Olsen J.L."/>
            <person name="Rouze P."/>
            <person name="Verhelst B."/>
            <person name="Lin Y.-C."/>
            <person name="Bayer T."/>
            <person name="Collen J."/>
            <person name="Dattolo E."/>
            <person name="De Paoli E."/>
            <person name="Dittami S."/>
            <person name="Maumus F."/>
            <person name="Michel G."/>
            <person name="Kersting A."/>
            <person name="Lauritano C."/>
            <person name="Lohaus R."/>
            <person name="Toepel M."/>
            <person name="Tonon T."/>
            <person name="Vanneste K."/>
            <person name="Amirebrahimi M."/>
            <person name="Brakel J."/>
            <person name="Bostroem C."/>
            <person name="Chovatia M."/>
            <person name="Grimwood J."/>
            <person name="Jenkins J.W."/>
            <person name="Jueterbock A."/>
            <person name="Mraz A."/>
            <person name="Stam W.T."/>
            <person name="Tice H."/>
            <person name="Bornberg-Bauer E."/>
            <person name="Green P.J."/>
            <person name="Pearson G.A."/>
            <person name="Procaccini G."/>
            <person name="Duarte C.M."/>
            <person name="Schmutz J."/>
            <person name="Reusch T.B.H."/>
            <person name="Van de Peer Y."/>
        </authorList>
    </citation>
    <scope>NUCLEOTIDE SEQUENCE [LARGE SCALE GENOMIC DNA]</scope>
    <source>
        <strain evidence="11">cv. Finnish</strain>
    </source>
</reference>
<keyword evidence="5" id="KW-0067">ATP-binding</keyword>
<comment type="caution">
    <text evidence="10">The sequence shown here is derived from an EMBL/GenBank/DDBJ whole genome shotgun (WGS) entry which is preliminary data.</text>
</comment>
<protein>
    <submittedName>
        <fullName evidence="10">Putative Chromodomain-helicase-DNA-binding protein</fullName>
    </submittedName>
</protein>
<evidence type="ECO:0000259" key="8">
    <source>
        <dbReference type="PROSITE" id="PS51192"/>
    </source>
</evidence>
<comment type="subcellular location">
    <subcellularLocation>
        <location evidence="1">Nucleus</location>
    </subcellularLocation>
</comment>
<dbReference type="Pfam" id="PF00271">
    <property type="entry name" value="Helicase_C"/>
    <property type="match status" value="1"/>
</dbReference>
<proteinExistence type="predicted"/>
<feature type="domain" description="Helicase ATP-binding" evidence="8">
    <location>
        <begin position="526"/>
        <end position="719"/>
    </location>
</feature>
<dbReference type="Gene3D" id="3.40.50.300">
    <property type="entry name" value="P-loop containing nucleotide triphosphate hydrolases"/>
    <property type="match status" value="1"/>
</dbReference>
<dbReference type="OMA" id="NTICIVR"/>
<dbReference type="InterPro" id="IPR014001">
    <property type="entry name" value="Helicase_ATP-bd"/>
</dbReference>
<keyword evidence="3" id="KW-0378">Hydrolase</keyword>
<accession>A0A0K9NM55</accession>
<dbReference type="PROSITE" id="PS51194">
    <property type="entry name" value="HELICASE_CTER"/>
    <property type="match status" value="1"/>
</dbReference>